<sequence>MPDLQYVPRTHAFAVIRMDPVAMVRHLGDPEATRAAEALTPKSYPVYVEMDSALPFPDRPWYGLTVSLVGPHLRPAVDEDCVSQEMCSPIFPNTNHPKGRVPVRTQPDFPFNGCYFWSKTSMKIRVCARPEGFDWEGTTLLRGEEYVRWMRYESEDMMRRVRAQRARERQPEPSESVPARPNPAAHSIRVDDSPDTEGAVGLMCADFDVCSYAESDISTIDTFVEMGLSPDSMLDLELQPIFHLWGDLAANLTQDEIPSPIDLLQECDTITR</sequence>
<feature type="compositionally biased region" description="Basic and acidic residues" evidence="1">
    <location>
        <begin position="162"/>
        <end position="172"/>
    </location>
</feature>
<dbReference type="AlphaFoldDB" id="A0A5C2RZ82"/>
<dbReference type="OrthoDB" id="2930792at2759"/>
<dbReference type="EMBL" id="ML122288">
    <property type="protein sequence ID" value="RPD56396.1"/>
    <property type="molecule type" value="Genomic_DNA"/>
</dbReference>
<keyword evidence="3" id="KW-1185">Reference proteome</keyword>
<name>A0A5C2RZ82_9APHY</name>
<gene>
    <name evidence="2" type="ORF">L227DRAFT_508589</name>
</gene>
<proteinExistence type="predicted"/>
<protein>
    <submittedName>
        <fullName evidence="2">Uncharacterized protein</fullName>
    </submittedName>
</protein>
<evidence type="ECO:0000313" key="3">
    <source>
        <dbReference type="Proteomes" id="UP000313359"/>
    </source>
</evidence>
<reference evidence="2" key="1">
    <citation type="journal article" date="2018" name="Genome Biol. Evol.">
        <title>Genomics and development of Lentinus tigrinus, a white-rot wood-decaying mushroom with dimorphic fruiting bodies.</title>
        <authorList>
            <person name="Wu B."/>
            <person name="Xu Z."/>
            <person name="Knudson A."/>
            <person name="Carlson A."/>
            <person name="Chen N."/>
            <person name="Kovaka S."/>
            <person name="LaButti K."/>
            <person name="Lipzen A."/>
            <person name="Pennachio C."/>
            <person name="Riley R."/>
            <person name="Schakwitz W."/>
            <person name="Umezawa K."/>
            <person name="Ohm R.A."/>
            <person name="Grigoriev I.V."/>
            <person name="Nagy L.G."/>
            <person name="Gibbons J."/>
            <person name="Hibbett D."/>
        </authorList>
    </citation>
    <scope>NUCLEOTIDE SEQUENCE [LARGE SCALE GENOMIC DNA]</scope>
    <source>
        <strain evidence="2">ALCF2SS1-6</strain>
    </source>
</reference>
<organism evidence="2 3">
    <name type="scientific">Lentinus tigrinus ALCF2SS1-6</name>
    <dbReference type="NCBI Taxonomy" id="1328759"/>
    <lineage>
        <taxon>Eukaryota</taxon>
        <taxon>Fungi</taxon>
        <taxon>Dikarya</taxon>
        <taxon>Basidiomycota</taxon>
        <taxon>Agaricomycotina</taxon>
        <taxon>Agaricomycetes</taxon>
        <taxon>Polyporales</taxon>
        <taxon>Polyporaceae</taxon>
        <taxon>Lentinus</taxon>
    </lineage>
</organism>
<accession>A0A5C2RZ82</accession>
<evidence type="ECO:0000313" key="2">
    <source>
        <dbReference type="EMBL" id="RPD56396.1"/>
    </source>
</evidence>
<dbReference type="Proteomes" id="UP000313359">
    <property type="component" value="Unassembled WGS sequence"/>
</dbReference>
<feature type="region of interest" description="Disordered" evidence="1">
    <location>
        <begin position="162"/>
        <end position="194"/>
    </location>
</feature>
<evidence type="ECO:0000256" key="1">
    <source>
        <dbReference type="SAM" id="MobiDB-lite"/>
    </source>
</evidence>